<dbReference type="GO" id="GO:0000711">
    <property type="term" value="P:meiotic DNA repair synthesis"/>
    <property type="evidence" value="ECO:0007669"/>
    <property type="project" value="TreeGrafter"/>
</dbReference>
<dbReference type="GO" id="GO:0051878">
    <property type="term" value="P:lateral element assembly"/>
    <property type="evidence" value="ECO:0007669"/>
    <property type="project" value="TreeGrafter"/>
</dbReference>
<evidence type="ECO:0000313" key="4">
    <source>
        <dbReference type="Proteomes" id="UP000555275"/>
    </source>
</evidence>
<reference evidence="3 4" key="1">
    <citation type="submission" date="2019-09" db="EMBL/GenBank/DDBJ databases">
        <title>Bird 10,000 Genomes (B10K) Project - Family phase.</title>
        <authorList>
            <person name="Zhang G."/>
        </authorList>
    </citation>
    <scope>NUCLEOTIDE SEQUENCE [LARGE SCALE GENOMIC DNA]</scope>
    <source>
        <strain evidence="3">B10K-DU-009-04</strain>
        <tissue evidence="3">Mixed tissue sample</tissue>
    </source>
</reference>
<feature type="coiled-coil region" evidence="1">
    <location>
        <begin position="107"/>
        <end position="158"/>
    </location>
</feature>
<dbReference type="GO" id="GO:0000802">
    <property type="term" value="C:transverse filament"/>
    <property type="evidence" value="ECO:0007669"/>
    <property type="project" value="TreeGrafter"/>
</dbReference>
<dbReference type="GO" id="GO:0003690">
    <property type="term" value="F:double-stranded DNA binding"/>
    <property type="evidence" value="ECO:0007669"/>
    <property type="project" value="TreeGrafter"/>
</dbReference>
<keyword evidence="1" id="KW-0175">Coiled coil</keyword>
<feature type="coiled-coil region" evidence="1">
    <location>
        <begin position="360"/>
        <end position="401"/>
    </location>
</feature>
<gene>
    <name evidence="3" type="primary">Sycp1</name>
    <name evidence="3" type="ORF">PODPOD_R01543</name>
</gene>
<feature type="compositionally biased region" description="Polar residues" evidence="2">
    <location>
        <begin position="779"/>
        <end position="790"/>
    </location>
</feature>
<keyword evidence="4" id="KW-1185">Reference proteome</keyword>
<organism evidence="3 4">
    <name type="scientific">Podilymbus podiceps</name>
    <name type="common">Pied-billed grebe</name>
    <dbReference type="NCBI Taxonomy" id="9252"/>
    <lineage>
        <taxon>Eukaryota</taxon>
        <taxon>Metazoa</taxon>
        <taxon>Chordata</taxon>
        <taxon>Craniata</taxon>
        <taxon>Vertebrata</taxon>
        <taxon>Euteleostomi</taxon>
        <taxon>Archelosauria</taxon>
        <taxon>Archosauria</taxon>
        <taxon>Dinosauria</taxon>
        <taxon>Saurischia</taxon>
        <taxon>Theropoda</taxon>
        <taxon>Coelurosauria</taxon>
        <taxon>Aves</taxon>
        <taxon>Neognathae</taxon>
        <taxon>Neoaves</taxon>
        <taxon>Mirandornithes</taxon>
        <taxon>Podicipediformes</taxon>
        <taxon>Podicipedidae</taxon>
        <taxon>Podilymbus</taxon>
    </lineage>
</organism>
<dbReference type="AlphaFoldDB" id="A0A7L0SIP0"/>
<dbReference type="OrthoDB" id="10064612at2759"/>
<evidence type="ECO:0000313" key="3">
    <source>
        <dbReference type="EMBL" id="NXL42236.1"/>
    </source>
</evidence>
<dbReference type="Pfam" id="PF05483">
    <property type="entry name" value="SCP-1"/>
    <property type="match status" value="1"/>
</dbReference>
<feature type="coiled-coil region" evidence="1">
    <location>
        <begin position="265"/>
        <end position="327"/>
    </location>
</feature>
<feature type="compositionally biased region" description="Basic and acidic residues" evidence="2">
    <location>
        <begin position="804"/>
        <end position="813"/>
    </location>
</feature>
<accession>A0A7L0SIP0</accession>
<comment type="caution">
    <text evidence="3">The sequence shown here is derived from an EMBL/GenBank/DDBJ whole genome shotgun (WGS) entry which is preliminary data.</text>
</comment>
<name>A0A7L0SIP0_PODPO</name>
<dbReference type="GO" id="GO:0051026">
    <property type="term" value="P:chiasma assembly"/>
    <property type="evidence" value="ECO:0007669"/>
    <property type="project" value="TreeGrafter"/>
</dbReference>
<proteinExistence type="predicted"/>
<feature type="region of interest" description="Disordered" evidence="2">
    <location>
        <begin position="779"/>
        <end position="828"/>
    </location>
</feature>
<sequence>MEKEKPFKLFVPPRLSGGQVSAVKPQASTRATGPCQGFNKCPDDDFNLPFVMMSAPNRGEITHSDAISQQVKLCSEVDEENIETMNELYSKLYKEAEKIKQWKLTVESELKQKERKLQENRKIIEAQRKAIQELQFENEKLSLKLEDEICENKDLLKENSTSRHLCNLLKETCTHFTEKSTKYEHEREETRQLYVGLNNNVERMIMAFEELRVQAENSRLEMCFKLKEEAEKVDKFEKEHKLEVSMKEKQISVLTIQSDEKDDIIRDIKTQLQESKNKIADLVEANRREGEMLKESQMNQEHLRAELEEAKVSLQKTEGTQKSLETELQTAVKALVQVTGEKEAQVEECKKTKALHASLREEFETSISNMKSLLQKEQKRLEKYEDESKLLTLELRNKADELEEMTKLKCNKEMQLEELSETLGKVEGLLVEKKDLEITVENLQEREKEMKNILHIREKEIHDLKVQLTSTAEREQNYLKQLMTLNTDLERETLKNEQQTVYLNKLLLEKEQIAQEKSGMATELKKLQENHEASCKQENTKQLVETLEEAKSQLRNELESLKEKMAKKGEEIKSKLDEREENAKNIENEISRKEKQLKILENKLNNLKKQVENKNKCIEELQQENKVLKKKITAESKKTSIYEGKVNKLQLEMENMKKEHKETVDIYQNDIETQKVNENKLLKELEKMRLLADEATITQRETDIRCQHKITEMVALMEKHKHEYDKMVEEKDTELKLYKIKEQEQLSSRSSLESEISCLKNKLSSLKEQLKAEIEEKQNLVQEPPQNMVPQNEKKHKKTQTHFSEPHKPHLDLDGASINDKNKSANDTPMKVNMMEKKKMPPSASAKSPLGSPSLKTYIIKTPPIHELQSESTNLHSEQCMRKKQKVLLQLDAQSDSSERSDLLTIVSEEEMFKKLYKDYPQASQLYALTPKKKPTTSNAKTPGSVLKLTTMRKMREAGWTAVSKMDRKRKIKEVEKLFT</sequence>
<dbReference type="GO" id="GO:0001673">
    <property type="term" value="C:male germ cell nucleus"/>
    <property type="evidence" value="ECO:0007669"/>
    <property type="project" value="TreeGrafter"/>
</dbReference>
<feature type="non-terminal residue" evidence="3">
    <location>
        <position position="980"/>
    </location>
</feature>
<dbReference type="InterPro" id="IPR008827">
    <property type="entry name" value="SYCP1"/>
</dbReference>
<protein>
    <submittedName>
        <fullName evidence="3">SYCP1 protein</fullName>
    </submittedName>
</protein>
<dbReference type="PANTHER" id="PTHR46918">
    <property type="entry name" value="SYNAPTONEMAL COMPLEX PROTEIN 1"/>
    <property type="match status" value="1"/>
</dbReference>
<dbReference type="Proteomes" id="UP000555275">
    <property type="component" value="Unassembled WGS sequence"/>
</dbReference>
<feature type="coiled-coil region" evidence="1">
    <location>
        <begin position="426"/>
        <end position="688"/>
    </location>
</feature>
<dbReference type="PANTHER" id="PTHR46918:SF1">
    <property type="entry name" value="SYNAPTONEMAL COMPLEX PROTEIN 1"/>
    <property type="match status" value="1"/>
</dbReference>
<dbReference type="GO" id="GO:0000801">
    <property type="term" value="C:central element"/>
    <property type="evidence" value="ECO:0007669"/>
    <property type="project" value="TreeGrafter"/>
</dbReference>
<dbReference type="EMBL" id="VXAO01000044">
    <property type="protein sequence ID" value="NXL42236.1"/>
    <property type="molecule type" value="Genomic_DNA"/>
</dbReference>
<evidence type="ECO:0000256" key="1">
    <source>
        <dbReference type="SAM" id="Coils"/>
    </source>
</evidence>
<evidence type="ECO:0000256" key="2">
    <source>
        <dbReference type="SAM" id="MobiDB-lite"/>
    </source>
</evidence>
<feature type="non-terminal residue" evidence="3">
    <location>
        <position position="1"/>
    </location>
</feature>